<dbReference type="PANTHER" id="PTHR47234:SF3">
    <property type="entry name" value="SECRETIN_TONB SHORT N-TERMINAL DOMAIN-CONTAINING PROTEIN"/>
    <property type="match status" value="1"/>
</dbReference>
<dbReference type="InterPro" id="IPR039426">
    <property type="entry name" value="TonB-dep_rcpt-like"/>
</dbReference>
<sequence length="870" mass="94411">MFTIINDKNAREIMKINALRKAVILACSSTLASAMSYSVAAEETSPAEAKKDVEKIAVVGTRSAPRSIGDSPVPIDIIGGDDLEKHGSSDMLELLVSQVPSFNVRQQPISDAATLIRPVNLRGLSSDSTLVLVNGKRRHRASVIAFQGGGVNDGAQGPDVSVIPSIALKQVEVLRDGAAAQYGSDAIAGVMNFVLKDASEGGSIAVKYGEYYEGDGDTTTIEGNVGLPFTDDGFANLSFALKNADATSRSVQRPDAAGLAAAGNSYIQNPAQIWGNPEINDDLTIFGNVGLDLGNDKQFYMFGNYSERDAIGGFYYRNPHNRGNVYSIDGGETLLVGDVGQANGGARTCAVVPANVPNVLETQAYKDMVADPNCFSMNMIFPGGYTPQFAGTIVDTSLTMGVEGEFSGGWLDEVYFDLSGSVGRNASDFYLYNTLNPSLGLETPVNFDTGKYIQLEKTFNFDLVKSVEVGLDDPLNLAGGFEFREESFEIVSGEEASWKAGPYADQGFNIGSHGFKGFGPESQGTNTRRNWAAYLDAEAYLTEDFLVGAALRYEDYNTFGDTANYKLTLQYAISDDWQIRGSTSTGFRAPTVGQANVVNTATSLVNGELIQSFLAPPTDPLSAFYGGKELTPEESTSYALGTVYEYEDFFLTVDYYNIEVTDRIAQSSQIDVLESDYAELRELGVQNPELISAVTYFANDFDTTTKGLDVVANYSADLFNGATKFALAYNWNETNVDSFNPATTSDGKVKRLEEGMPQHRATFTITQNWDDVSMFVRANYFGEYFAVHADDDCLDGCWNEIADSAFTFDAEVSYFFTESFKGAIGANNIFDQEAQKLPAASYGVLGAQYYESGPYDYNGGFYYVKLSYLF</sequence>
<dbReference type="OrthoDB" id="9805434at2"/>
<evidence type="ECO:0000256" key="5">
    <source>
        <dbReference type="ARBA" id="ARBA00023077"/>
    </source>
</evidence>
<dbReference type="InterPro" id="IPR000531">
    <property type="entry name" value="Beta-barrel_TonB"/>
</dbReference>
<feature type="domain" description="TonB-dependent receptor-like beta-barrel" evidence="11">
    <location>
        <begin position="393"/>
        <end position="829"/>
    </location>
</feature>
<keyword evidence="4 8" id="KW-0812">Transmembrane</keyword>
<dbReference type="eggNOG" id="COG4771">
    <property type="taxonomic scope" value="Bacteria"/>
</dbReference>
<dbReference type="STRING" id="1348114.OM33_19360"/>
<evidence type="ECO:0000256" key="4">
    <source>
        <dbReference type="ARBA" id="ARBA00022692"/>
    </source>
</evidence>
<evidence type="ECO:0000256" key="10">
    <source>
        <dbReference type="SAM" id="SignalP"/>
    </source>
</evidence>
<proteinExistence type="inferred from homology"/>
<keyword evidence="5 9" id="KW-0798">TonB box</keyword>
<dbReference type="Gene3D" id="2.170.130.10">
    <property type="entry name" value="TonB-dependent receptor, plug domain"/>
    <property type="match status" value="1"/>
</dbReference>
<dbReference type="Proteomes" id="UP000030341">
    <property type="component" value="Chromosome 2"/>
</dbReference>
<reference evidence="13 14" key="1">
    <citation type="submission" date="2014-11" db="EMBL/GenBank/DDBJ databases">
        <title>Complete Genome Sequence of Pseudoalteromonas sp. Strain OCN003 Isolated from Kaneohe Bay, Oahu, Hawaii.</title>
        <authorList>
            <person name="Beurmann S."/>
            <person name="Videau P."/>
            <person name="Ushijima B."/>
            <person name="Smith A.M."/>
            <person name="Aeby G.S."/>
            <person name="Callahan S.M."/>
            <person name="Belcaid M."/>
        </authorList>
    </citation>
    <scope>NUCLEOTIDE SEQUENCE [LARGE SCALE GENOMIC DNA]</scope>
    <source>
        <strain evidence="13 14">OCN003</strain>
    </source>
</reference>
<feature type="chain" id="PRO_5002028100" evidence="10">
    <location>
        <begin position="41"/>
        <end position="870"/>
    </location>
</feature>
<organism evidence="13 14">
    <name type="scientific">Pseudoalteromonas piratica</name>
    <dbReference type="NCBI Taxonomy" id="1348114"/>
    <lineage>
        <taxon>Bacteria</taxon>
        <taxon>Pseudomonadati</taxon>
        <taxon>Pseudomonadota</taxon>
        <taxon>Gammaproteobacteria</taxon>
        <taxon>Alteromonadales</taxon>
        <taxon>Pseudoalteromonadaceae</taxon>
        <taxon>Pseudoalteromonas</taxon>
    </lineage>
</organism>
<dbReference type="InterPro" id="IPR037066">
    <property type="entry name" value="Plug_dom_sf"/>
</dbReference>
<accession>A0A0A7EMN9</accession>
<keyword evidence="2 8" id="KW-0813">Transport</keyword>
<keyword evidence="13" id="KW-0675">Receptor</keyword>
<dbReference type="PANTHER" id="PTHR47234">
    <property type="match status" value="1"/>
</dbReference>
<dbReference type="EMBL" id="CP009889">
    <property type="protein sequence ID" value="AIY67217.1"/>
    <property type="molecule type" value="Genomic_DNA"/>
</dbReference>
<evidence type="ECO:0000256" key="2">
    <source>
        <dbReference type="ARBA" id="ARBA00022448"/>
    </source>
</evidence>
<dbReference type="Gene3D" id="2.40.170.20">
    <property type="entry name" value="TonB-dependent receptor, beta-barrel domain"/>
    <property type="match status" value="1"/>
</dbReference>
<dbReference type="AlphaFoldDB" id="A0A0A7EMN9"/>
<keyword evidence="14" id="KW-1185">Reference proteome</keyword>
<name>A0A0A7EMN9_9GAMM</name>
<dbReference type="Pfam" id="PF00593">
    <property type="entry name" value="TonB_dep_Rec_b-barrel"/>
    <property type="match status" value="1"/>
</dbReference>
<feature type="domain" description="TonB-dependent receptor plug" evidence="12">
    <location>
        <begin position="70"/>
        <end position="190"/>
    </location>
</feature>
<evidence type="ECO:0000313" key="14">
    <source>
        <dbReference type="Proteomes" id="UP000030341"/>
    </source>
</evidence>
<keyword evidence="10" id="KW-0732">Signal</keyword>
<evidence type="ECO:0000256" key="3">
    <source>
        <dbReference type="ARBA" id="ARBA00022452"/>
    </source>
</evidence>
<evidence type="ECO:0000256" key="6">
    <source>
        <dbReference type="ARBA" id="ARBA00023136"/>
    </source>
</evidence>
<comment type="subcellular location">
    <subcellularLocation>
        <location evidence="1 8">Cell outer membrane</location>
        <topology evidence="1 8">Multi-pass membrane protein</topology>
    </subcellularLocation>
</comment>
<comment type="similarity">
    <text evidence="8 9">Belongs to the TonB-dependent receptor family.</text>
</comment>
<evidence type="ECO:0000259" key="12">
    <source>
        <dbReference type="Pfam" id="PF07715"/>
    </source>
</evidence>
<dbReference type="GO" id="GO:0009279">
    <property type="term" value="C:cell outer membrane"/>
    <property type="evidence" value="ECO:0007669"/>
    <property type="project" value="UniProtKB-SubCell"/>
</dbReference>
<evidence type="ECO:0000256" key="9">
    <source>
        <dbReference type="RuleBase" id="RU003357"/>
    </source>
</evidence>
<evidence type="ECO:0000256" key="8">
    <source>
        <dbReference type="PROSITE-ProRule" id="PRU01360"/>
    </source>
</evidence>
<dbReference type="InterPro" id="IPR036942">
    <property type="entry name" value="Beta-barrel_TonB_sf"/>
</dbReference>
<keyword evidence="3 8" id="KW-1134">Transmembrane beta strand</keyword>
<keyword evidence="7 8" id="KW-0998">Cell outer membrane</keyword>
<dbReference type="PROSITE" id="PS52016">
    <property type="entry name" value="TONB_DEPENDENT_REC_3"/>
    <property type="match status" value="1"/>
</dbReference>
<dbReference type="InterPro" id="IPR012910">
    <property type="entry name" value="Plug_dom"/>
</dbReference>
<evidence type="ECO:0000313" key="13">
    <source>
        <dbReference type="EMBL" id="AIY67217.1"/>
    </source>
</evidence>
<dbReference type="HOGENOM" id="CLU_010745_1_1_6"/>
<dbReference type="KEGG" id="pseo:OM33_19360"/>
<feature type="signal peptide" evidence="10">
    <location>
        <begin position="1"/>
        <end position="40"/>
    </location>
</feature>
<protein>
    <submittedName>
        <fullName evidence="13">TonB-dependent receptor</fullName>
    </submittedName>
</protein>
<keyword evidence="6 8" id="KW-0472">Membrane</keyword>
<gene>
    <name evidence="13" type="ORF">OM33_19360</name>
</gene>
<dbReference type="SUPFAM" id="SSF56935">
    <property type="entry name" value="Porins"/>
    <property type="match status" value="1"/>
</dbReference>
<evidence type="ECO:0000256" key="1">
    <source>
        <dbReference type="ARBA" id="ARBA00004571"/>
    </source>
</evidence>
<evidence type="ECO:0000259" key="11">
    <source>
        <dbReference type="Pfam" id="PF00593"/>
    </source>
</evidence>
<evidence type="ECO:0000256" key="7">
    <source>
        <dbReference type="ARBA" id="ARBA00023237"/>
    </source>
</evidence>
<dbReference type="Pfam" id="PF07715">
    <property type="entry name" value="Plug"/>
    <property type="match status" value="1"/>
</dbReference>